<reference evidence="3 4" key="1">
    <citation type="journal article" date="2004" name="Nat. Biotechnol.">
        <title>Complete genome sequence of the metabolically versatile photosynthetic bacterium Rhodopseudomonas palustris.</title>
        <authorList>
            <person name="Larimer F.W."/>
            <person name="Chain P."/>
            <person name="Hauser L."/>
            <person name="Lamerdin J."/>
            <person name="Malfatti S."/>
            <person name="Do L."/>
            <person name="Land M.L."/>
            <person name="Pelletier D.A."/>
            <person name="Beatty J.T."/>
            <person name="Lang A.S."/>
            <person name="Tabita F.R."/>
            <person name="Gibson J.L."/>
            <person name="Hanson T.E."/>
            <person name="Bobst C."/>
            <person name="Torres J.L."/>
            <person name="Peres C."/>
            <person name="Harrison F.H."/>
            <person name="Gibson J."/>
            <person name="Harwood C.S."/>
        </authorList>
    </citation>
    <scope>NUCLEOTIDE SEQUENCE [LARGE SCALE GENOMIC DNA]</scope>
    <source>
        <strain evidence="4">ATCC BAA-98 / CGA009</strain>
    </source>
</reference>
<protein>
    <submittedName>
        <fullName evidence="3">Twin-arginine translocation pathway signal</fullName>
    </submittedName>
</protein>
<dbReference type="AlphaFoldDB" id="A0AAE9Y2G4"/>
<feature type="signal peptide" evidence="2">
    <location>
        <begin position="1"/>
        <end position="31"/>
    </location>
</feature>
<dbReference type="PROSITE" id="PS51257">
    <property type="entry name" value="PROKAR_LIPOPROTEIN"/>
    <property type="match status" value="1"/>
</dbReference>
<dbReference type="GeneID" id="66894526"/>
<sequence>MTSQRSSAFTAARAAAAITIAALGLSGCAGMGDSALSQAFVDPAKYELYDCKQLEAERKSLDERLAKLDGLMRKAQTGVAGPVVSEIAYRNDYINVKAQSRLAEQTWRENRCTPTPEPPPAASAPQKRAGRGAR</sequence>
<gene>
    <name evidence="3" type="ORF">TX73_017760</name>
</gene>
<evidence type="ECO:0000256" key="1">
    <source>
        <dbReference type="SAM" id="MobiDB-lite"/>
    </source>
</evidence>
<keyword evidence="2" id="KW-0732">Signal</keyword>
<dbReference type="Proteomes" id="UP000001426">
    <property type="component" value="Chromosome"/>
</dbReference>
<evidence type="ECO:0000313" key="3">
    <source>
        <dbReference type="EMBL" id="WCL93602.1"/>
    </source>
</evidence>
<evidence type="ECO:0000313" key="4">
    <source>
        <dbReference type="Proteomes" id="UP000001426"/>
    </source>
</evidence>
<dbReference type="EMBL" id="CP116810">
    <property type="protein sequence ID" value="WCL93602.1"/>
    <property type="molecule type" value="Genomic_DNA"/>
</dbReference>
<name>A0AAE9Y2G4_RHOPA</name>
<feature type="chain" id="PRO_5042044500" evidence="2">
    <location>
        <begin position="32"/>
        <end position="134"/>
    </location>
</feature>
<dbReference type="RefSeq" id="WP_012496855.1">
    <property type="nucleotide sequence ID" value="NZ_CP116810.1"/>
</dbReference>
<feature type="region of interest" description="Disordered" evidence="1">
    <location>
        <begin position="105"/>
        <end position="134"/>
    </location>
</feature>
<dbReference type="KEGG" id="rpa:TX73_017760"/>
<accession>A0AAE9Y2G4</accession>
<proteinExistence type="predicted"/>
<organism evidence="3 4">
    <name type="scientific">Rhodopseudomonas palustris (strain ATCC BAA-98 / CGA009)</name>
    <dbReference type="NCBI Taxonomy" id="258594"/>
    <lineage>
        <taxon>Bacteria</taxon>
        <taxon>Pseudomonadati</taxon>
        <taxon>Pseudomonadota</taxon>
        <taxon>Alphaproteobacteria</taxon>
        <taxon>Hyphomicrobiales</taxon>
        <taxon>Nitrobacteraceae</taxon>
        <taxon>Rhodopseudomonas</taxon>
    </lineage>
</organism>
<evidence type="ECO:0000256" key="2">
    <source>
        <dbReference type="SAM" id="SignalP"/>
    </source>
</evidence>
<keyword evidence="4" id="KW-1185">Reference proteome</keyword>